<proteinExistence type="predicted"/>
<comment type="caution">
    <text evidence="1">The sequence shown here is derived from an EMBL/GenBank/DDBJ whole genome shotgun (WGS) entry which is preliminary data.</text>
</comment>
<organism evidence="1 2">
    <name type="scientific">Hyalomma asiaticum</name>
    <name type="common">Tick</name>
    <dbReference type="NCBI Taxonomy" id="266040"/>
    <lineage>
        <taxon>Eukaryota</taxon>
        <taxon>Metazoa</taxon>
        <taxon>Ecdysozoa</taxon>
        <taxon>Arthropoda</taxon>
        <taxon>Chelicerata</taxon>
        <taxon>Arachnida</taxon>
        <taxon>Acari</taxon>
        <taxon>Parasitiformes</taxon>
        <taxon>Ixodida</taxon>
        <taxon>Ixodoidea</taxon>
        <taxon>Ixodidae</taxon>
        <taxon>Hyalomminae</taxon>
        <taxon>Hyalomma</taxon>
    </lineage>
</organism>
<evidence type="ECO:0000313" key="2">
    <source>
        <dbReference type="Proteomes" id="UP000821845"/>
    </source>
</evidence>
<reference evidence="1" key="1">
    <citation type="submission" date="2020-05" db="EMBL/GenBank/DDBJ databases">
        <title>Large-scale comparative analyses of tick genomes elucidate their genetic diversity and vector capacities.</title>
        <authorList>
            <person name="Jia N."/>
            <person name="Wang J."/>
            <person name="Shi W."/>
            <person name="Du L."/>
            <person name="Sun Y."/>
            <person name="Zhan W."/>
            <person name="Jiang J."/>
            <person name="Wang Q."/>
            <person name="Zhang B."/>
            <person name="Ji P."/>
            <person name="Sakyi L.B."/>
            <person name="Cui X."/>
            <person name="Yuan T."/>
            <person name="Jiang B."/>
            <person name="Yang W."/>
            <person name="Lam T.T.-Y."/>
            <person name="Chang Q."/>
            <person name="Ding S."/>
            <person name="Wang X."/>
            <person name="Zhu J."/>
            <person name="Ruan X."/>
            <person name="Zhao L."/>
            <person name="Wei J."/>
            <person name="Que T."/>
            <person name="Du C."/>
            <person name="Cheng J."/>
            <person name="Dai P."/>
            <person name="Han X."/>
            <person name="Huang E."/>
            <person name="Gao Y."/>
            <person name="Liu J."/>
            <person name="Shao H."/>
            <person name="Ye R."/>
            <person name="Li L."/>
            <person name="Wei W."/>
            <person name="Wang X."/>
            <person name="Wang C."/>
            <person name="Yang T."/>
            <person name="Huo Q."/>
            <person name="Li W."/>
            <person name="Guo W."/>
            <person name="Chen H."/>
            <person name="Zhou L."/>
            <person name="Ni X."/>
            <person name="Tian J."/>
            <person name="Zhou Y."/>
            <person name="Sheng Y."/>
            <person name="Liu T."/>
            <person name="Pan Y."/>
            <person name="Xia L."/>
            <person name="Li J."/>
            <person name="Zhao F."/>
            <person name="Cao W."/>
        </authorList>
    </citation>
    <scope>NUCLEOTIDE SEQUENCE</scope>
    <source>
        <strain evidence="1">Hyas-2018</strain>
    </source>
</reference>
<name>A0ACB7TB63_HYAAI</name>
<evidence type="ECO:0000313" key="1">
    <source>
        <dbReference type="EMBL" id="KAH6944308.1"/>
    </source>
</evidence>
<accession>A0ACB7TB63</accession>
<dbReference type="EMBL" id="CM023481">
    <property type="protein sequence ID" value="KAH6944308.1"/>
    <property type="molecule type" value="Genomic_DNA"/>
</dbReference>
<dbReference type="Proteomes" id="UP000821845">
    <property type="component" value="Chromosome 1"/>
</dbReference>
<sequence length="115" mass="12482">MCTGEQESCLQETVGVIENYLDSCGLHCAPEKRELLVLKARTRGRPPACEGPDPCVTLNGVQIPKAASLRVLGLPLPRDGSGAATLPQLQRTISQLTHLIRRVANRRSASRDRTP</sequence>
<gene>
    <name evidence="1" type="ORF">HPB50_002681</name>
</gene>
<protein>
    <submittedName>
        <fullName evidence="1">Uncharacterized protein</fullName>
    </submittedName>
</protein>
<keyword evidence="2" id="KW-1185">Reference proteome</keyword>